<dbReference type="GO" id="GO:0005762">
    <property type="term" value="C:mitochondrial large ribosomal subunit"/>
    <property type="evidence" value="ECO:0007669"/>
    <property type="project" value="TreeGrafter"/>
</dbReference>
<evidence type="ECO:0000313" key="9">
    <source>
        <dbReference type="Proteomes" id="UP000316270"/>
    </source>
</evidence>
<evidence type="ECO:0000256" key="4">
    <source>
        <dbReference type="ARBA" id="ARBA00023128"/>
    </source>
</evidence>
<name>A0A517L739_9PEZI</name>
<evidence type="ECO:0000256" key="2">
    <source>
        <dbReference type="ARBA" id="ARBA00005677"/>
    </source>
</evidence>
<evidence type="ECO:0000256" key="7">
    <source>
        <dbReference type="SAM" id="MobiDB-lite"/>
    </source>
</evidence>
<dbReference type="OrthoDB" id="19439at2759"/>
<feature type="compositionally biased region" description="Polar residues" evidence="7">
    <location>
        <begin position="65"/>
        <end position="74"/>
    </location>
</feature>
<dbReference type="PANTHER" id="PTHR13477">
    <property type="entry name" value="MITOCHONDRIAL 39S RIBOSOMAL PROTEIN L49"/>
    <property type="match status" value="1"/>
</dbReference>
<evidence type="ECO:0000256" key="1">
    <source>
        <dbReference type="ARBA" id="ARBA00004173"/>
    </source>
</evidence>
<comment type="similarity">
    <text evidence="2">Belongs to the mitochondrion-specific ribosomal protein mL49 family.</text>
</comment>
<proteinExistence type="inferred from homology"/>
<feature type="region of interest" description="Disordered" evidence="7">
    <location>
        <begin position="37"/>
        <end position="81"/>
    </location>
</feature>
<feature type="compositionally biased region" description="Low complexity" evidence="7">
    <location>
        <begin position="53"/>
        <end position="64"/>
    </location>
</feature>
<dbReference type="GO" id="GO:0006412">
    <property type="term" value="P:translation"/>
    <property type="evidence" value="ECO:0007669"/>
    <property type="project" value="InterPro"/>
</dbReference>
<keyword evidence="5" id="KW-0687">Ribonucleoprotein</keyword>
<evidence type="ECO:0000256" key="6">
    <source>
        <dbReference type="ARBA" id="ARBA00035191"/>
    </source>
</evidence>
<keyword evidence="4" id="KW-0496">Mitochondrion</keyword>
<evidence type="ECO:0000313" key="8">
    <source>
        <dbReference type="EMBL" id="QDS71441.1"/>
    </source>
</evidence>
<evidence type="ECO:0000256" key="5">
    <source>
        <dbReference type="ARBA" id="ARBA00023274"/>
    </source>
</evidence>
<accession>A0A517L739</accession>
<dbReference type="Pfam" id="PF05046">
    <property type="entry name" value="Img2"/>
    <property type="match status" value="1"/>
</dbReference>
<keyword evidence="3" id="KW-0689">Ribosomal protein</keyword>
<dbReference type="GO" id="GO:0003735">
    <property type="term" value="F:structural constituent of ribosome"/>
    <property type="evidence" value="ECO:0007669"/>
    <property type="project" value="InterPro"/>
</dbReference>
<keyword evidence="9" id="KW-1185">Reference proteome</keyword>
<organism evidence="8 9">
    <name type="scientific">Venturia effusa</name>
    <dbReference type="NCBI Taxonomy" id="50376"/>
    <lineage>
        <taxon>Eukaryota</taxon>
        <taxon>Fungi</taxon>
        <taxon>Dikarya</taxon>
        <taxon>Ascomycota</taxon>
        <taxon>Pezizomycotina</taxon>
        <taxon>Dothideomycetes</taxon>
        <taxon>Pleosporomycetidae</taxon>
        <taxon>Venturiales</taxon>
        <taxon>Venturiaceae</taxon>
        <taxon>Venturia</taxon>
    </lineage>
</organism>
<dbReference type="Proteomes" id="UP000316270">
    <property type="component" value="Chromosome 6"/>
</dbReference>
<reference evidence="8 9" key="1">
    <citation type="submission" date="2019-07" db="EMBL/GenBank/DDBJ databases">
        <title>Finished genome of Venturia effusa.</title>
        <authorList>
            <person name="Young C.A."/>
            <person name="Cox M.P."/>
            <person name="Ganley A.R.D."/>
            <person name="David W.J."/>
        </authorList>
    </citation>
    <scope>NUCLEOTIDE SEQUENCE [LARGE SCALE GENOMIC DNA]</scope>
    <source>
        <strain evidence="9">albino</strain>
    </source>
</reference>
<dbReference type="Gene3D" id="3.30.780.10">
    <property type="entry name" value="SUI1-like domain"/>
    <property type="match status" value="1"/>
</dbReference>
<gene>
    <name evidence="8" type="ORF">FKW77_003634</name>
</gene>
<protein>
    <recommendedName>
        <fullName evidence="6">Large ribosomal subunit protein mL49</fullName>
    </recommendedName>
</protein>
<dbReference type="AlphaFoldDB" id="A0A517L739"/>
<comment type="subcellular location">
    <subcellularLocation>
        <location evidence="1">Mitochondrion</location>
    </subcellularLocation>
</comment>
<sequence>MALQFPLYRSFRAASITAPFQCLRFSTVAPLRDVLRDQTSPKSPTAEPRNRSPRPQSTSRPSTSKLAPSSTPTLPVTAPAPELLPYHVSRSRTRNLPVYSDWKAGGNLKHTRIRGIIGNKKTLREDLARELQIDPGLVTIGKITGHIVIKGQFKEKVMAFLQAKGF</sequence>
<dbReference type="InterPro" id="IPR007740">
    <property type="entry name" value="Ribosomal_mL49"/>
</dbReference>
<dbReference type="PANTHER" id="PTHR13477:SF0">
    <property type="entry name" value="LARGE RIBOSOMAL SUBUNIT PROTEIN ML49"/>
    <property type="match status" value="1"/>
</dbReference>
<dbReference type="EMBL" id="CP042190">
    <property type="protein sequence ID" value="QDS71441.1"/>
    <property type="molecule type" value="Genomic_DNA"/>
</dbReference>
<evidence type="ECO:0000256" key="3">
    <source>
        <dbReference type="ARBA" id="ARBA00022980"/>
    </source>
</evidence>
<dbReference type="STRING" id="50376.A0A517L739"/>